<accession>A0A7M1BA37</accession>
<dbReference type="Proteomes" id="UP000593580">
    <property type="component" value="Chromosome"/>
</dbReference>
<dbReference type="RefSeq" id="WP_193110832.1">
    <property type="nucleotide sequence ID" value="NZ_CP041406.1"/>
</dbReference>
<dbReference type="AlphaFoldDB" id="A0A7M1BA37"/>
<feature type="domain" description="YtkA-like" evidence="2">
    <location>
        <begin position="28"/>
        <end position="110"/>
    </location>
</feature>
<feature type="chain" id="PRO_5033058085" evidence="1">
    <location>
        <begin position="21"/>
        <end position="128"/>
    </location>
</feature>
<evidence type="ECO:0000313" key="3">
    <source>
        <dbReference type="EMBL" id="QOP46573.1"/>
    </source>
</evidence>
<keyword evidence="1" id="KW-0732">Signal</keyword>
<dbReference type="KEGG" id="spal:FM071_09830"/>
<evidence type="ECO:0000256" key="1">
    <source>
        <dbReference type="SAM" id="SignalP"/>
    </source>
</evidence>
<evidence type="ECO:0000313" key="4">
    <source>
        <dbReference type="Proteomes" id="UP000593580"/>
    </source>
</evidence>
<evidence type="ECO:0000259" key="2">
    <source>
        <dbReference type="Pfam" id="PF13115"/>
    </source>
</evidence>
<protein>
    <submittedName>
        <fullName evidence="3">FixH family protein</fullName>
    </submittedName>
</protein>
<proteinExistence type="predicted"/>
<gene>
    <name evidence="3" type="ORF">FM071_09830</name>
</gene>
<feature type="signal peptide" evidence="1">
    <location>
        <begin position="1"/>
        <end position="20"/>
    </location>
</feature>
<reference evidence="3 4" key="1">
    <citation type="submission" date="2019-07" db="EMBL/GenBank/DDBJ databases">
        <title>Sulfurimonas paralvinellae sp. nov., a novel mesophilic, hydrogen- and sulfur-oxidizing chemolithoautotroph within the Epsilonproteo- bacteria isolated from a deep-sea hydrothermal vent polychaete nest, reclassification of Thiomicrospira denitrificans as Sulfurimonas denitrificans comb. nov. and emended description of the genus Sulfurimonas.</title>
        <authorList>
            <person name="Wang S."/>
            <person name="Jiang L."/>
            <person name="Shao Z."/>
        </authorList>
    </citation>
    <scope>NUCLEOTIDE SEQUENCE [LARGE SCALE GENOMIC DNA]</scope>
    <source>
        <strain evidence="3 4">GO25</strain>
    </source>
</reference>
<name>A0A7M1BA37_9BACT</name>
<sequence length="128" mass="13879">MKTFTKIFFALLLGATLSHAAAFSKDAKFRTTTVHITADKPLTTGSNTVVVTIKKNGKLIDDAKVALKAFMPAMPGMPAMSSKANATKLENGKYKATLNFAMGGTWQLHIFITPKKGKKSRVKTTLNF</sequence>
<keyword evidence="4" id="KW-1185">Reference proteome</keyword>
<dbReference type="InterPro" id="IPR032693">
    <property type="entry name" value="YtkA-like_dom"/>
</dbReference>
<dbReference type="EMBL" id="CP041406">
    <property type="protein sequence ID" value="QOP46573.1"/>
    <property type="molecule type" value="Genomic_DNA"/>
</dbReference>
<organism evidence="3 4">
    <name type="scientific">Sulfurimonas paralvinellae</name>
    <dbReference type="NCBI Taxonomy" id="317658"/>
    <lineage>
        <taxon>Bacteria</taxon>
        <taxon>Pseudomonadati</taxon>
        <taxon>Campylobacterota</taxon>
        <taxon>Epsilonproteobacteria</taxon>
        <taxon>Campylobacterales</taxon>
        <taxon>Sulfurimonadaceae</taxon>
        <taxon>Sulfurimonas</taxon>
    </lineage>
</organism>
<dbReference type="Pfam" id="PF13115">
    <property type="entry name" value="YtkA"/>
    <property type="match status" value="1"/>
</dbReference>